<gene>
    <name evidence="2" type="ORF">Slati_1119800</name>
</gene>
<name>A0AAW2XBP5_9LAMI</name>
<sequence>MAARQRQEVTVCGICSNSGHPTDACPSLQEGTMPNVNAVGGFLGQTQQRYDPHSNFYNPGWRDHPNFSYRNHGEQAKPQPQIFNRPAPAQAPPQAPNLGLQKTEAGLQETRTCLNHLGNQITQLAAQSSGKLPSQTESNPRENVSAMTLGVGRNSNPLNQHRRKPKKEGRVLNTPTHILTRSCVPIRKLKDKKRIIFGKNVSAVINRKLPEKCKDPGRPFMKTAKTKIDVDDGTLSVEIDGEIVKFKISEATKYPNELQALYQIDVVDSVVHDVLEEELVGTELDLIMDLDEDDECVEFIGGVLEPSQSFGTNHTTSQTNSLQSILQAPILKLKALPNHLQSLYLGVRETSSASIFKGLLKEQDELKLHEGEVWRSGKEKTKRFHEFMKVKKQIEIEKKALFYKPRIKLTLGKLFSRWCGRFEAVNIFSHGAAKLRNLDKGNSFAYDEVGNLDDAAFTSPPQSTNE</sequence>
<evidence type="ECO:0000256" key="1">
    <source>
        <dbReference type="SAM" id="MobiDB-lite"/>
    </source>
</evidence>
<feature type="region of interest" description="Disordered" evidence="1">
    <location>
        <begin position="74"/>
        <end position="98"/>
    </location>
</feature>
<reference evidence="2" key="2">
    <citation type="journal article" date="2024" name="Plant">
        <title>Genomic evolution and insights into agronomic trait innovations of Sesamum species.</title>
        <authorList>
            <person name="Miao H."/>
            <person name="Wang L."/>
            <person name="Qu L."/>
            <person name="Liu H."/>
            <person name="Sun Y."/>
            <person name="Le M."/>
            <person name="Wang Q."/>
            <person name="Wei S."/>
            <person name="Zheng Y."/>
            <person name="Lin W."/>
            <person name="Duan Y."/>
            <person name="Cao H."/>
            <person name="Xiong S."/>
            <person name="Wang X."/>
            <person name="Wei L."/>
            <person name="Li C."/>
            <person name="Ma Q."/>
            <person name="Ju M."/>
            <person name="Zhao R."/>
            <person name="Li G."/>
            <person name="Mu C."/>
            <person name="Tian Q."/>
            <person name="Mei H."/>
            <person name="Zhang T."/>
            <person name="Gao T."/>
            <person name="Zhang H."/>
        </authorList>
    </citation>
    <scope>NUCLEOTIDE SEQUENCE</scope>
    <source>
        <strain evidence="2">KEN1</strain>
    </source>
</reference>
<feature type="region of interest" description="Disordered" evidence="1">
    <location>
        <begin position="149"/>
        <end position="168"/>
    </location>
</feature>
<dbReference type="EMBL" id="JACGWN010000004">
    <property type="protein sequence ID" value="KAL0451417.1"/>
    <property type="molecule type" value="Genomic_DNA"/>
</dbReference>
<dbReference type="AlphaFoldDB" id="A0AAW2XBP5"/>
<evidence type="ECO:0000313" key="2">
    <source>
        <dbReference type="EMBL" id="KAL0451417.1"/>
    </source>
</evidence>
<reference evidence="2" key="1">
    <citation type="submission" date="2020-06" db="EMBL/GenBank/DDBJ databases">
        <authorList>
            <person name="Li T."/>
            <person name="Hu X."/>
            <person name="Zhang T."/>
            <person name="Song X."/>
            <person name="Zhang H."/>
            <person name="Dai N."/>
            <person name="Sheng W."/>
            <person name="Hou X."/>
            <person name="Wei L."/>
        </authorList>
    </citation>
    <scope>NUCLEOTIDE SEQUENCE</scope>
    <source>
        <strain evidence="2">KEN1</strain>
        <tissue evidence="2">Leaf</tissue>
    </source>
</reference>
<accession>A0AAW2XBP5</accession>
<comment type="caution">
    <text evidence="2">The sequence shown here is derived from an EMBL/GenBank/DDBJ whole genome shotgun (WGS) entry which is preliminary data.</text>
</comment>
<organism evidence="2">
    <name type="scientific">Sesamum latifolium</name>
    <dbReference type="NCBI Taxonomy" id="2727402"/>
    <lineage>
        <taxon>Eukaryota</taxon>
        <taxon>Viridiplantae</taxon>
        <taxon>Streptophyta</taxon>
        <taxon>Embryophyta</taxon>
        <taxon>Tracheophyta</taxon>
        <taxon>Spermatophyta</taxon>
        <taxon>Magnoliopsida</taxon>
        <taxon>eudicotyledons</taxon>
        <taxon>Gunneridae</taxon>
        <taxon>Pentapetalae</taxon>
        <taxon>asterids</taxon>
        <taxon>lamiids</taxon>
        <taxon>Lamiales</taxon>
        <taxon>Pedaliaceae</taxon>
        <taxon>Sesamum</taxon>
    </lineage>
</organism>
<protein>
    <submittedName>
        <fullName evidence="2">Uncharacterized protein</fullName>
    </submittedName>
</protein>
<proteinExistence type="predicted"/>